<feature type="compositionally biased region" description="Basic residues" evidence="1">
    <location>
        <begin position="574"/>
        <end position="586"/>
    </location>
</feature>
<dbReference type="RefSeq" id="XP_016766043.1">
    <property type="nucleotide sequence ID" value="XM_016903891.1"/>
</dbReference>
<dbReference type="Proteomes" id="UP000016931">
    <property type="component" value="Unassembled WGS sequence"/>
</dbReference>
<feature type="region of interest" description="Disordered" evidence="1">
    <location>
        <begin position="225"/>
        <end position="332"/>
    </location>
</feature>
<dbReference type="EMBL" id="KB456260">
    <property type="protein sequence ID" value="EMF17922.1"/>
    <property type="molecule type" value="Genomic_DNA"/>
</dbReference>
<reference evidence="2 3" key="1">
    <citation type="journal article" date="2012" name="PLoS Pathog.">
        <title>Diverse lifestyles and strategies of plant pathogenesis encoded in the genomes of eighteen Dothideomycetes fungi.</title>
        <authorList>
            <person name="Ohm R.A."/>
            <person name="Feau N."/>
            <person name="Henrissat B."/>
            <person name="Schoch C.L."/>
            <person name="Horwitz B.A."/>
            <person name="Barry K.W."/>
            <person name="Condon B.J."/>
            <person name="Copeland A.C."/>
            <person name="Dhillon B."/>
            <person name="Glaser F."/>
            <person name="Hesse C.N."/>
            <person name="Kosti I."/>
            <person name="LaButti K."/>
            <person name="Lindquist E.A."/>
            <person name="Lucas S."/>
            <person name="Salamov A.A."/>
            <person name="Bradshaw R.E."/>
            <person name="Ciuffetti L."/>
            <person name="Hamelin R.C."/>
            <person name="Kema G.H.J."/>
            <person name="Lawrence C."/>
            <person name="Scott J.A."/>
            <person name="Spatafora J.W."/>
            <person name="Turgeon B.G."/>
            <person name="de Wit P.J.G.M."/>
            <person name="Zhong S."/>
            <person name="Goodwin S.B."/>
            <person name="Grigoriev I.V."/>
        </authorList>
    </citation>
    <scope>NUCLEOTIDE SEQUENCE [LARGE SCALE GENOMIC DNA]</scope>
    <source>
        <strain evidence="2 3">SO2202</strain>
    </source>
</reference>
<sequence>MDHRNTVQRSAPSATTAGMDHSEEILPDVDEPPDERKSRSTWAPPKLAAYPPYNKADPAMYLRRESLLTRQLHSEAEQTDDEPPSRAPPRTLSTQSTWSIPSTASTAELTSDDGHSVASPFHSPPLPATVISTAVPAIGKPANKEPKIAEHDNKLADTTGSEQSVEAGLGRKRCISFACGGGGKDKKSPTSQPTPVAPPVQTAAPSSPPKRKCALKFVCPTRAAMEPRMPMVEKRSSGRRLASPPPLERRSKIESPRVHRGSDSTVTHASPKSVRKTPAVPETAAPIPTTSSAAVPIHRRKPSHGSDNSTEALRFHEFASEDGEPEEWVQESTCYKSRLTVNDTLQKEITIRKACEEVEEEALEEEDAEDDENDDMDEDDGEQDDDIELESESDDGFRTDDEDGFAESDSEGEDSDGDWWRPGGLSTAATSTDHLDQLAKMKLNDTTLQTSSLGSVSSGHMSPRNLSRKPRKTLANAMPISLRPEPMDLPDSTDFVCGTLDEDRPLEQAFLNHKKAREAAKHKARPQDIDPTFPTSDPEMDEEDDDDLEDAEESENENLMHGGLEDLHGDSTLRHRPANRGRRSSQLHRSPPPPARRRSPAPAGMKRTATTARSPPPPGRRNAARSPPPTVRRTRSPAPRKLFAHSPKRTQSPAPQGHNMPSPPNTRRASPVSFGFGNQPNVLASRPQLTHTASLPRNGGYTLGKFNGYRMDDGEETETGHHTRASDYHKRGAIDIYKGLEKRRQRRKEKLHAKMCAKAAAKGEKAYKVKPGKGAERMRELGLELQRYRGKGEHILSA</sequence>
<dbReference type="OrthoDB" id="2011769at2759"/>
<gene>
    <name evidence="2" type="ORF">SEPMUDRAFT_146829</name>
</gene>
<keyword evidence="3" id="KW-1185">Reference proteome</keyword>
<feature type="compositionally biased region" description="Acidic residues" evidence="1">
    <location>
        <begin position="538"/>
        <end position="556"/>
    </location>
</feature>
<feature type="region of interest" description="Disordered" evidence="1">
    <location>
        <begin position="1"/>
        <end position="213"/>
    </location>
</feature>
<feature type="compositionally biased region" description="Low complexity" evidence="1">
    <location>
        <begin position="451"/>
        <end position="462"/>
    </location>
</feature>
<organism evidence="2 3">
    <name type="scientific">Sphaerulina musiva (strain SO2202)</name>
    <name type="common">Poplar stem canker fungus</name>
    <name type="synonym">Septoria musiva</name>
    <dbReference type="NCBI Taxonomy" id="692275"/>
    <lineage>
        <taxon>Eukaryota</taxon>
        <taxon>Fungi</taxon>
        <taxon>Dikarya</taxon>
        <taxon>Ascomycota</taxon>
        <taxon>Pezizomycotina</taxon>
        <taxon>Dothideomycetes</taxon>
        <taxon>Dothideomycetidae</taxon>
        <taxon>Mycosphaerellales</taxon>
        <taxon>Mycosphaerellaceae</taxon>
        <taxon>Sphaerulina</taxon>
    </lineage>
</organism>
<evidence type="ECO:0008006" key="4">
    <source>
        <dbReference type="Google" id="ProtNLM"/>
    </source>
</evidence>
<dbReference type="STRING" id="692275.N1QN67"/>
<feature type="compositionally biased region" description="Low complexity" evidence="1">
    <location>
        <begin position="189"/>
        <end position="205"/>
    </location>
</feature>
<dbReference type="OMA" id="ITLNDCM"/>
<dbReference type="AlphaFoldDB" id="N1QN67"/>
<feature type="compositionally biased region" description="Polar residues" evidence="1">
    <location>
        <begin position="91"/>
        <end position="109"/>
    </location>
</feature>
<feature type="region of interest" description="Disordered" evidence="1">
    <location>
        <begin position="450"/>
        <end position="494"/>
    </location>
</feature>
<dbReference type="InterPro" id="IPR018853">
    <property type="entry name" value="DUF2457"/>
</dbReference>
<protein>
    <recommendedName>
        <fullName evidence="4">Extensin domain-containing protein</fullName>
    </recommendedName>
</protein>
<dbReference type="HOGENOM" id="CLU_014084_0_0_1"/>
<feature type="compositionally biased region" description="Basic and acidic residues" evidence="1">
    <location>
        <begin position="62"/>
        <end position="76"/>
    </location>
</feature>
<dbReference type="Pfam" id="PF10446">
    <property type="entry name" value="DUF2457"/>
    <property type="match status" value="1"/>
</dbReference>
<feature type="compositionally biased region" description="Polar residues" evidence="1">
    <location>
        <begin position="7"/>
        <end position="16"/>
    </location>
</feature>
<feature type="compositionally biased region" description="Basic and acidic residues" evidence="1">
    <location>
        <begin position="517"/>
        <end position="528"/>
    </location>
</feature>
<feature type="region of interest" description="Disordered" evidence="1">
    <location>
        <begin position="356"/>
        <end position="433"/>
    </location>
</feature>
<feature type="compositionally biased region" description="Acidic residues" evidence="1">
    <location>
        <begin position="357"/>
        <end position="417"/>
    </location>
</feature>
<feature type="compositionally biased region" description="Low complexity" evidence="1">
    <location>
        <begin position="600"/>
        <end position="613"/>
    </location>
</feature>
<dbReference type="GeneID" id="27901028"/>
<proteinExistence type="predicted"/>
<evidence type="ECO:0000313" key="3">
    <source>
        <dbReference type="Proteomes" id="UP000016931"/>
    </source>
</evidence>
<feature type="compositionally biased region" description="Low complexity" evidence="1">
    <location>
        <begin position="281"/>
        <end position="296"/>
    </location>
</feature>
<evidence type="ECO:0000313" key="2">
    <source>
        <dbReference type="EMBL" id="EMF17922.1"/>
    </source>
</evidence>
<feature type="region of interest" description="Disordered" evidence="1">
    <location>
        <begin position="508"/>
        <end position="678"/>
    </location>
</feature>
<feature type="compositionally biased region" description="Basic and acidic residues" evidence="1">
    <location>
        <begin position="247"/>
        <end position="262"/>
    </location>
</feature>
<feature type="compositionally biased region" description="Basic and acidic residues" evidence="1">
    <location>
        <begin position="142"/>
        <end position="155"/>
    </location>
</feature>
<evidence type="ECO:0000256" key="1">
    <source>
        <dbReference type="SAM" id="MobiDB-lite"/>
    </source>
</evidence>
<name>N1QN67_SPHMS</name>
<feature type="compositionally biased region" description="Basic and acidic residues" evidence="1">
    <location>
        <begin position="563"/>
        <end position="573"/>
    </location>
</feature>
<feature type="compositionally biased region" description="Acidic residues" evidence="1">
    <location>
        <begin position="320"/>
        <end position="329"/>
    </location>
</feature>
<accession>N1QN67</accession>
<dbReference type="eggNOG" id="ENOG502S9SC">
    <property type="taxonomic scope" value="Eukaryota"/>
</dbReference>